<evidence type="ECO:0000313" key="13">
    <source>
        <dbReference type="Proteomes" id="UP000245119"/>
    </source>
</evidence>
<dbReference type="GO" id="GO:0005737">
    <property type="term" value="C:cytoplasm"/>
    <property type="evidence" value="ECO:0007669"/>
    <property type="project" value="UniProtKB-SubCell"/>
</dbReference>
<evidence type="ECO:0000256" key="10">
    <source>
        <dbReference type="SAM" id="MobiDB-lite"/>
    </source>
</evidence>
<dbReference type="PANTHER" id="PTHR13403:SF6">
    <property type="entry name" value="SNURPORTIN-1"/>
    <property type="match status" value="1"/>
</dbReference>
<comment type="function">
    <text evidence="1">Functions as an U snRNP-specific nuclear import adapter. Involved in the trimethylguanosine (m3G)-cap-dependent nuclear import of U snRNPs. Binds specifically to the terminal m3G-cap U snRNAs.</text>
</comment>
<evidence type="ECO:0000256" key="9">
    <source>
        <dbReference type="ARBA" id="ARBA00023242"/>
    </source>
</evidence>
<proteinExistence type="inferred from homology"/>
<dbReference type="GO" id="GO:0003723">
    <property type="term" value="F:RNA binding"/>
    <property type="evidence" value="ECO:0007669"/>
    <property type="project" value="UniProtKB-KW"/>
</dbReference>
<sequence>MDELTAALASSFEVSSDLNKISAPHPRFSQNRFDYLSHVRKLTEDDWKDDVDKASEEEEIMDIEQTIKKPGRHYQDQLMYSEWLVEVPSDFATEWLMVLCPVGKRCLVVTNKFSTKAYSKSGFCINTFPSHLPGGNHSIQKRISCCVLDCLYSEVNKTYYILDLMCWNGHSVYDTETEFRFFWLHEKIKETPEVMEVSKVNPMKFVPLPSFACTQEAIASAVASANFEIDGLLFYHKRTHYLFGSTPLVVWLKPYMLPEILGIEVPQCQLGHQPADYTNYADHMKKVAEDKERTQLEKTQGVSSHGNCYRQRRGRGRGRGHGRGRGQEQVMEAECLEGSEGGDLSRCRSNAKSGRKYQRDKVEIMDSEFGECKENTCGRRQVAKEDSAHNVNYSLKKELVARQLIANRFNGRQQECCSMQEEVIVESTIGNQLA</sequence>
<dbReference type="GO" id="GO:0061015">
    <property type="term" value="P:snRNA import into nucleus"/>
    <property type="evidence" value="ECO:0007669"/>
    <property type="project" value="InterPro"/>
</dbReference>
<comment type="subcellular location">
    <subcellularLocation>
        <location evidence="3">Cytoplasm</location>
    </subcellularLocation>
    <subcellularLocation>
        <location evidence="2">Nucleus</location>
    </subcellularLocation>
</comment>
<gene>
    <name evidence="12" type="ORF">C0Q70_19740</name>
</gene>
<evidence type="ECO:0000313" key="12">
    <source>
        <dbReference type="EMBL" id="PVD19254.1"/>
    </source>
</evidence>
<evidence type="ECO:0000256" key="2">
    <source>
        <dbReference type="ARBA" id="ARBA00004123"/>
    </source>
</evidence>
<dbReference type="Pfam" id="PF21974">
    <property type="entry name" value="SPN1_m3Gcap_bd"/>
    <property type="match status" value="1"/>
</dbReference>
<evidence type="ECO:0000256" key="4">
    <source>
        <dbReference type="ARBA" id="ARBA00007540"/>
    </source>
</evidence>
<keyword evidence="7" id="KW-0963">Cytoplasm</keyword>
<dbReference type="GO" id="GO:0005634">
    <property type="term" value="C:nucleus"/>
    <property type="evidence" value="ECO:0007669"/>
    <property type="project" value="UniProtKB-SubCell"/>
</dbReference>
<keyword evidence="9" id="KW-0539">Nucleus</keyword>
<feature type="region of interest" description="Disordered" evidence="10">
    <location>
        <begin position="293"/>
        <end position="328"/>
    </location>
</feature>
<evidence type="ECO:0000256" key="8">
    <source>
        <dbReference type="ARBA" id="ARBA00022884"/>
    </source>
</evidence>
<dbReference type="OrthoDB" id="10003593at2759"/>
<evidence type="ECO:0000259" key="11">
    <source>
        <dbReference type="Pfam" id="PF21974"/>
    </source>
</evidence>
<feature type="compositionally biased region" description="Basic residues" evidence="10">
    <location>
        <begin position="310"/>
        <end position="324"/>
    </location>
</feature>
<dbReference type="PANTHER" id="PTHR13403">
    <property type="entry name" value="SNURPORTIN1 RNUT1 PROTEIN RNA, U TRANSPORTER 1"/>
    <property type="match status" value="1"/>
</dbReference>
<dbReference type="STRING" id="400727.A0A2T7NDK1"/>
<feature type="compositionally biased region" description="Polar residues" evidence="10">
    <location>
        <begin position="297"/>
        <end position="306"/>
    </location>
</feature>
<dbReference type="SUPFAM" id="SSF56091">
    <property type="entry name" value="DNA ligase/mRNA capping enzyme, catalytic domain"/>
    <property type="match status" value="1"/>
</dbReference>
<dbReference type="InterPro" id="IPR047857">
    <property type="entry name" value="Snurportin1_C"/>
</dbReference>
<evidence type="ECO:0000256" key="1">
    <source>
        <dbReference type="ARBA" id="ARBA00003975"/>
    </source>
</evidence>
<keyword evidence="13" id="KW-1185">Reference proteome</keyword>
<keyword evidence="6" id="KW-0813">Transport</keyword>
<comment type="caution">
    <text evidence="12">The sequence shown here is derived from an EMBL/GenBank/DDBJ whole genome shotgun (WGS) entry which is preliminary data.</text>
</comment>
<dbReference type="InterPro" id="IPR017336">
    <property type="entry name" value="Snurportin-1"/>
</dbReference>
<feature type="domain" description="Snurportin-1 m3G cap-binding" evidence="11">
    <location>
        <begin position="77"/>
        <end position="254"/>
    </location>
</feature>
<evidence type="ECO:0000256" key="7">
    <source>
        <dbReference type="ARBA" id="ARBA00022490"/>
    </source>
</evidence>
<evidence type="ECO:0000256" key="5">
    <source>
        <dbReference type="ARBA" id="ARBA00016034"/>
    </source>
</evidence>
<dbReference type="CDD" id="cd09232">
    <property type="entry name" value="Snurportin-1_C"/>
    <property type="match status" value="1"/>
</dbReference>
<protein>
    <recommendedName>
        <fullName evidence="5">Snurportin-1</fullName>
    </recommendedName>
</protein>
<dbReference type="AlphaFoldDB" id="A0A2T7NDK1"/>
<organism evidence="12 13">
    <name type="scientific">Pomacea canaliculata</name>
    <name type="common">Golden apple snail</name>
    <dbReference type="NCBI Taxonomy" id="400727"/>
    <lineage>
        <taxon>Eukaryota</taxon>
        <taxon>Metazoa</taxon>
        <taxon>Spiralia</taxon>
        <taxon>Lophotrochozoa</taxon>
        <taxon>Mollusca</taxon>
        <taxon>Gastropoda</taxon>
        <taxon>Caenogastropoda</taxon>
        <taxon>Architaenioglossa</taxon>
        <taxon>Ampullarioidea</taxon>
        <taxon>Ampullariidae</taxon>
        <taxon>Pomacea</taxon>
    </lineage>
</organism>
<comment type="similarity">
    <text evidence="4">Belongs to the snurportin family.</text>
</comment>
<evidence type="ECO:0000256" key="6">
    <source>
        <dbReference type="ARBA" id="ARBA00022448"/>
    </source>
</evidence>
<dbReference type="Proteomes" id="UP000245119">
    <property type="component" value="Linkage Group LG13"/>
</dbReference>
<name>A0A2T7NDK1_POMCA</name>
<keyword evidence="8" id="KW-0694">RNA-binding</keyword>
<accession>A0A2T7NDK1</accession>
<reference evidence="12 13" key="1">
    <citation type="submission" date="2018-04" db="EMBL/GenBank/DDBJ databases">
        <title>The genome of golden apple snail Pomacea canaliculata provides insight into stress tolerance and invasive adaptation.</title>
        <authorList>
            <person name="Liu C."/>
            <person name="Liu B."/>
            <person name="Ren Y."/>
            <person name="Zhang Y."/>
            <person name="Wang H."/>
            <person name="Li S."/>
            <person name="Jiang F."/>
            <person name="Yin L."/>
            <person name="Zhang G."/>
            <person name="Qian W."/>
            <person name="Fan W."/>
        </authorList>
    </citation>
    <scope>NUCLEOTIDE SEQUENCE [LARGE SCALE GENOMIC DNA]</scope>
    <source>
        <strain evidence="12">SZHN2017</strain>
        <tissue evidence="12">Muscle</tissue>
    </source>
</reference>
<dbReference type="Gene3D" id="3.30.470.30">
    <property type="entry name" value="DNA ligase/mRNA capping enzyme"/>
    <property type="match status" value="1"/>
</dbReference>
<evidence type="ECO:0000256" key="3">
    <source>
        <dbReference type="ARBA" id="ARBA00004496"/>
    </source>
</evidence>
<dbReference type="EMBL" id="PZQS01000013">
    <property type="protein sequence ID" value="PVD19254.1"/>
    <property type="molecule type" value="Genomic_DNA"/>
</dbReference>